<evidence type="ECO:0000256" key="1">
    <source>
        <dbReference type="SAM" id="MobiDB-lite"/>
    </source>
</evidence>
<feature type="compositionally biased region" description="Acidic residues" evidence="1">
    <location>
        <begin position="213"/>
        <end position="231"/>
    </location>
</feature>
<feature type="region of interest" description="Disordered" evidence="1">
    <location>
        <begin position="213"/>
        <end position="379"/>
    </location>
</feature>
<reference evidence="2" key="1">
    <citation type="submission" date="2020-11" db="EMBL/GenBank/DDBJ databases">
        <authorList>
            <consortium name="DOE Joint Genome Institute"/>
            <person name="Ahrendt S."/>
            <person name="Riley R."/>
            <person name="Andreopoulos W."/>
            <person name="Labutti K."/>
            <person name="Pangilinan J."/>
            <person name="Ruiz-Duenas F.J."/>
            <person name="Barrasa J.M."/>
            <person name="Sanchez-Garcia M."/>
            <person name="Camarero S."/>
            <person name="Miyauchi S."/>
            <person name="Serrano A."/>
            <person name="Linde D."/>
            <person name="Babiker R."/>
            <person name="Drula E."/>
            <person name="Ayuso-Fernandez I."/>
            <person name="Pacheco R."/>
            <person name="Padilla G."/>
            <person name="Ferreira P."/>
            <person name="Barriuso J."/>
            <person name="Kellner H."/>
            <person name="Castanera R."/>
            <person name="Alfaro M."/>
            <person name="Ramirez L."/>
            <person name="Pisabarro A.G."/>
            <person name="Kuo A."/>
            <person name="Tritt A."/>
            <person name="Lipzen A."/>
            <person name="He G."/>
            <person name="Yan M."/>
            <person name="Ng V."/>
            <person name="Cullen D."/>
            <person name="Martin F."/>
            <person name="Rosso M.-N."/>
            <person name="Henrissat B."/>
            <person name="Hibbett D."/>
            <person name="Martinez A.T."/>
            <person name="Grigoriev I.V."/>
        </authorList>
    </citation>
    <scope>NUCLEOTIDE SEQUENCE</scope>
    <source>
        <strain evidence="2">ATCC 90797</strain>
    </source>
</reference>
<sequence length="512" mass="56114">MRAPGSMPSPYSTPSTFKGPIAPHPTPLPTSSFLTHSKASLNGNTLGAKKLKQPIYNPYDKFTQNDFDAWIGNITGALRRALGEEEMPMPPEQVATTSDREFAASVSGPPPNEGDENSEWDSVEDSFAEIKAHRVVGSGKGKQRDPLEGPGLRGDNGEPQSPIEIDLEEEEEAEGQGISDDEADEDEVGWAVSIDRWEDTVREAARYRREAIAEEYEDAGEEQEDSGGEYDEERRSEDELEESALRGGPQEIIDVGSDDDDEVNPRSSPIRHPSDSEGEDEGGGEEPAEEYDDEEEGAEEEEQRYPSDARVLIGPPIGHPRLRAFDTALSLSDPEHEDEDEGEEPVEVIELDDDDDDVQPESMEDDNDVFPPQSLRAQTDQPIIIDPWAAPRNYAEDFYAGGDSLNIPVGVSPEVAAHLLGGDIDETPFLTPGVVTPLEANASPYSPPKEVTYNDDKIQEIVPPVQGEMPPYNFSPDLEGFEDANIDPSLRDSTPQTSSMDISMTVGQWTCI</sequence>
<feature type="compositionally biased region" description="Acidic residues" evidence="1">
    <location>
        <begin position="113"/>
        <end position="127"/>
    </location>
</feature>
<protein>
    <submittedName>
        <fullName evidence="2">Uncharacterized protein</fullName>
    </submittedName>
</protein>
<feature type="compositionally biased region" description="Acidic residues" evidence="1">
    <location>
        <begin position="276"/>
        <end position="302"/>
    </location>
</feature>
<feature type="region of interest" description="Disordered" evidence="1">
    <location>
        <begin position="89"/>
        <end position="200"/>
    </location>
</feature>
<dbReference type="EMBL" id="MU154523">
    <property type="protein sequence ID" value="KAF9501423.1"/>
    <property type="molecule type" value="Genomic_DNA"/>
</dbReference>
<feature type="region of interest" description="Disordered" evidence="1">
    <location>
        <begin position="465"/>
        <end position="500"/>
    </location>
</feature>
<evidence type="ECO:0000313" key="3">
    <source>
        <dbReference type="Proteomes" id="UP000807025"/>
    </source>
</evidence>
<gene>
    <name evidence="2" type="ORF">BDN71DRAFT_705061</name>
</gene>
<proteinExistence type="predicted"/>
<feature type="compositionally biased region" description="Acidic residues" evidence="1">
    <location>
        <begin position="335"/>
        <end position="368"/>
    </location>
</feature>
<feature type="compositionally biased region" description="Acidic residues" evidence="1">
    <location>
        <begin position="165"/>
        <end position="188"/>
    </location>
</feature>
<organism evidence="2 3">
    <name type="scientific">Pleurotus eryngii</name>
    <name type="common">Boletus of the steppes</name>
    <dbReference type="NCBI Taxonomy" id="5323"/>
    <lineage>
        <taxon>Eukaryota</taxon>
        <taxon>Fungi</taxon>
        <taxon>Dikarya</taxon>
        <taxon>Basidiomycota</taxon>
        <taxon>Agaricomycotina</taxon>
        <taxon>Agaricomycetes</taxon>
        <taxon>Agaricomycetidae</taxon>
        <taxon>Agaricales</taxon>
        <taxon>Pleurotineae</taxon>
        <taxon>Pleurotaceae</taxon>
        <taxon>Pleurotus</taxon>
    </lineage>
</organism>
<keyword evidence="3" id="KW-1185">Reference proteome</keyword>
<name>A0A9P6A7N0_PLEER</name>
<evidence type="ECO:0000313" key="2">
    <source>
        <dbReference type="EMBL" id="KAF9501423.1"/>
    </source>
</evidence>
<accession>A0A9P6A7N0</accession>
<feature type="region of interest" description="Disordered" evidence="1">
    <location>
        <begin position="1"/>
        <end position="35"/>
    </location>
</feature>
<dbReference type="AlphaFoldDB" id="A0A9P6A7N0"/>
<feature type="compositionally biased region" description="Polar residues" evidence="1">
    <location>
        <begin position="491"/>
        <end position="500"/>
    </location>
</feature>
<dbReference type="Proteomes" id="UP000807025">
    <property type="component" value="Unassembled WGS sequence"/>
</dbReference>
<dbReference type="OrthoDB" id="2804229at2759"/>
<comment type="caution">
    <text evidence="2">The sequence shown here is derived from an EMBL/GenBank/DDBJ whole genome shotgun (WGS) entry which is preliminary data.</text>
</comment>